<comment type="cofactor">
    <cofactor evidence="1 7">
        <name>heme</name>
        <dbReference type="ChEBI" id="CHEBI:30413"/>
    </cofactor>
</comment>
<organism evidence="9 10">
    <name type="scientific">Phlebotomus papatasi</name>
    <name type="common">Sandfly</name>
    <dbReference type="NCBI Taxonomy" id="29031"/>
    <lineage>
        <taxon>Eukaryota</taxon>
        <taxon>Metazoa</taxon>
        <taxon>Ecdysozoa</taxon>
        <taxon>Arthropoda</taxon>
        <taxon>Hexapoda</taxon>
        <taxon>Insecta</taxon>
        <taxon>Pterygota</taxon>
        <taxon>Neoptera</taxon>
        <taxon>Endopterygota</taxon>
        <taxon>Diptera</taxon>
        <taxon>Nematocera</taxon>
        <taxon>Psychodoidea</taxon>
        <taxon>Psychodidae</taxon>
        <taxon>Phlebotomus</taxon>
        <taxon>Phlebotomus</taxon>
    </lineage>
</organism>
<comment type="similarity">
    <text evidence="2 8">Belongs to the cytochrome P450 family.</text>
</comment>
<keyword evidence="4 8" id="KW-0560">Oxidoreductase</keyword>
<dbReference type="PRINTS" id="PR00463">
    <property type="entry name" value="EP450I"/>
</dbReference>
<keyword evidence="6 8" id="KW-0503">Monooxygenase</keyword>
<dbReference type="GO" id="GO:0005506">
    <property type="term" value="F:iron ion binding"/>
    <property type="evidence" value="ECO:0007669"/>
    <property type="project" value="InterPro"/>
</dbReference>
<dbReference type="InterPro" id="IPR001128">
    <property type="entry name" value="Cyt_P450"/>
</dbReference>
<reference evidence="9" key="1">
    <citation type="submission" date="2022-08" db="UniProtKB">
        <authorList>
            <consortium name="EnsemblMetazoa"/>
        </authorList>
    </citation>
    <scope>IDENTIFICATION</scope>
    <source>
        <strain evidence="9">Israel</strain>
    </source>
</reference>
<protein>
    <submittedName>
        <fullName evidence="9">Uncharacterized protein</fullName>
    </submittedName>
</protein>
<accession>A0A1B0D466</accession>
<evidence type="ECO:0000256" key="5">
    <source>
        <dbReference type="ARBA" id="ARBA00023004"/>
    </source>
</evidence>
<keyword evidence="3 7" id="KW-0479">Metal-binding</keyword>
<dbReference type="AlphaFoldDB" id="A0A1B0D466"/>
<keyword evidence="10" id="KW-1185">Reference proteome</keyword>
<dbReference type="PRINTS" id="PR00385">
    <property type="entry name" value="P450"/>
</dbReference>
<evidence type="ECO:0000256" key="1">
    <source>
        <dbReference type="ARBA" id="ARBA00001971"/>
    </source>
</evidence>
<dbReference type="VEuPathDB" id="VectorBase:PPAI002204"/>
<dbReference type="EnsemblMetazoa" id="PPAI002204-RA">
    <property type="protein sequence ID" value="PPAI002204-PA"/>
    <property type="gene ID" value="PPAI002204"/>
</dbReference>
<dbReference type="PANTHER" id="PTHR24303">
    <property type="entry name" value="HEME-BINDING MONOOXYGENASE FAMILY"/>
    <property type="match status" value="1"/>
</dbReference>
<sequence>MGRIIEDRELSLDVEEDESDFTDALLKSIIADPSVTRDTIIYMLEDFIGGHSAIGNLVMISLGYVALNPEVGVQIQAEIDRVTERKRPVTLFDKEHLPYTMAVLFETLRYSSSPIVPHVATEDVAVSQYGITKGTVVFINNYKLNTSEKYWENPKQFDPTRFLDETPEMSESGTRYRLKKNLPHFLPFSIGKRTCIGQNLVRGFGFVMLASIMQNYNISCTDPSSIKMYPACVALPPEAFPLTLTPRNPLE</sequence>
<evidence type="ECO:0000313" key="9">
    <source>
        <dbReference type="EnsemblMetazoa" id="PPAI002204-PA"/>
    </source>
</evidence>
<dbReference type="PANTHER" id="PTHR24303:SF31">
    <property type="entry name" value="CYTOCHROME P450 307A1-RELATED"/>
    <property type="match status" value="1"/>
</dbReference>
<dbReference type="InterPro" id="IPR002401">
    <property type="entry name" value="Cyt_P450_E_grp-I"/>
</dbReference>
<dbReference type="GO" id="GO:0004497">
    <property type="term" value="F:monooxygenase activity"/>
    <property type="evidence" value="ECO:0007669"/>
    <property type="project" value="UniProtKB-KW"/>
</dbReference>
<feature type="binding site" description="axial binding residue" evidence="7">
    <location>
        <position position="195"/>
    </location>
    <ligand>
        <name>heme</name>
        <dbReference type="ChEBI" id="CHEBI:30413"/>
    </ligand>
    <ligandPart>
        <name>Fe</name>
        <dbReference type="ChEBI" id="CHEBI:18248"/>
    </ligandPart>
</feature>
<evidence type="ECO:0000256" key="3">
    <source>
        <dbReference type="ARBA" id="ARBA00022723"/>
    </source>
</evidence>
<dbReference type="Pfam" id="PF00067">
    <property type="entry name" value="p450"/>
    <property type="match status" value="1"/>
</dbReference>
<evidence type="ECO:0000256" key="4">
    <source>
        <dbReference type="ARBA" id="ARBA00023002"/>
    </source>
</evidence>
<dbReference type="InterPro" id="IPR036396">
    <property type="entry name" value="Cyt_P450_sf"/>
</dbReference>
<dbReference type="VEuPathDB" id="VectorBase:PPAPM1_012524"/>
<dbReference type="InterPro" id="IPR017972">
    <property type="entry name" value="Cyt_P450_CS"/>
</dbReference>
<evidence type="ECO:0000256" key="8">
    <source>
        <dbReference type="RuleBase" id="RU000461"/>
    </source>
</evidence>
<evidence type="ECO:0000313" key="10">
    <source>
        <dbReference type="Proteomes" id="UP000092462"/>
    </source>
</evidence>
<evidence type="ECO:0000256" key="6">
    <source>
        <dbReference type="ARBA" id="ARBA00023033"/>
    </source>
</evidence>
<dbReference type="GO" id="GO:0016705">
    <property type="term" value="F:oxidoreductase activity, acting on paired donors, with incorporation or reduction of molecular oxygen"/>
    <property type="evidence" value="ECO:0007669"/>
    <property type="project" value="InterPro"/>
</dbReference>
<proteinExistence type="inferred from homology"/>
<keyword evidence="5 7" id="KW-0408">Iron</keyword>
<dbReference type="SUPFAM" id="SSF48264">
    <property type="entry name" value="Cytochrome P450"/>
    <property type="match status" value="1"/>
</dbReference>
<dbReference type="GO" id="GO:0020037">
    <property type="term" value="F:heme binding"/>
    <property type="evidence" value="ECO:0007669"/>
    <property type="project" value="InterPro"/>
</dbReference>
<evidence type="ECO:0000256" key="7">
    <source>
        <dbReference type="PIRSR" id="PIRSR602401-1"/>
    </source>
</evidence>
<dbReference type="Proteomes" id="UP000092462">
    <property type="component" value="Unassembled WGS sequence"/>
</dbReference>
<dbReference type="EMBL" id="AJVK01003201">
    <property type="status" value="NOT_ANNOTATED_CDS"/>
    <property type="molecule type" value="Genomic_DNA"/>
</dbReference>
<evidence type="ECO:0000256" key="2">
    <source>
        <dbReference type="ARBA" id="ARBA00010617"/>
    </source>
</evidence>
<name>A0A1B0D466_PHLPP</name>
<keyword evidence="7 8" id="KW-0349">Heme</keyword>
<dbReference type="PROSITE" id="PS00086">
    <property type="entry name" value="CYTOCHROME_P450"/>
    <property type="match status" value="1"/>
</dbReference>
<dbReference type="Gene3D" id="1.10.630.10">
    <property type="entry name" value="Cytochrome P450"/>
    <property type="match status" value="1"/>
</dbReference>